<dbReference type="UniPathway" id="UPA00223">
    <property type="reaction ID" value="UER00718"/>
</dbReference>
<feature type="binding site" evidence="18">
    <location>
        <position position="195"/>
    </location>
    <ligand>
        <name>substrate</name>
    </ligand>
</feature>
<dbReference type="InterPro" id="IPR036288">
    <property type="entry name" value="Aconitase_B_HEAT-like_dom_sf"/>
</dbReference>
<dbReference type="SUPFAM" id="SSF53732">
    <property type="entry name" value="Aconitase iron-sulfur domain"/>
    <property type="match status" value="1"/>
</dbReference>
<accession>A0A1N6M7L0</accession>
<dbReference type="Pfam" id="PF00330">
    <property type="entry name" value="Aconitase"/>
    <property type="match status" value="1"/>
</dbReference>
<dbReference type="NCBIfam" id="NF006690">
    <property type="entry name" value="PRK09238.1"/>
    <property type="match status" value="1"/>
</dbReference>
<proteinExistence type="inferred from homology"/>
<feature type="domain" description="Aconitase B HEAT-like" evidence="21">
    <location>
        <begin position="7"/>
        <end position="159"/>
    </location>
</feature>
<dbReference type="GO" id="GO:0051539">
    <property type="term" value="F:4 iron, 4 sulfur cluster binding"/>
    <property type="evidence" value="ECO:0007669"/>
    <property type="project" value="UniProtKB-KW"/>
</dbReference>
<keyword evidence="8 17" id="KW-0004">4Fe-4S</keyword>
<dbReference type="AlphaFoldDB" id="A0A1N6M7L0"/>
<evidence type="ECO:0000259" key="21">
    <source>
        <dbReference type="Pfam" id="PF11791"/>
    </source>
</evidence>
<dbReference type="InterPro" id="IPR015929">
    <property type="entry name" value="Aconitase_B_swivel"/>
</dbReference>
<dbReference type="InterPro" id="IPR015931">
    <property type="entry name" value="Acnase/IPM_dHydase_lsu_aba_1/3"/>
</dbReference>
<evidence type="ECO:0000256" key="12">
    <source>
        <dbReference type="ARBA" id="ARBA00023004"/>
    </source>
</evidence>
<feature type="binding site" evidence="17">
    <location>
        <position position="709"/>
    </location>
    <ligand>
        <name>[4Fe-4S] cluster</name>
        <dbReference type="ChEBI" id="CHEBI:49883"/>
    </ligand>
</feature>
<gene>
    <name evidence="22" type="primary">acnB_2</name>
    <name evidence="22" type="ORF">VSP9026_03162</name>
</gene>
<dbReference type="GO" id="GO:0019629">
    <property type="term" value="P:propionate catabolic process, 2-methylcitrate cycle"/>
    <property type="evidence" value="ECO:0007669"/>
    <property type="project" value="TreeGrafter"/>
</dbReference>
<dbReference type="InterPro" id="IPR050926">
    <property type="entry name" value="Aconitase/IPM_isomerase"/>
</dbReference>
<keyword evidence="12 17" id="KW-0408">Iron</keyword>
<dbReference type="CDD" id="cd01581">
    <property type="entry name" value="AcnB"/>
    <property type="match status" value="1"/>
</dbReference>
<dbReference type="RefSeq" id="WP_074373909.1">
    <property type="nucleotide sequence ID" value="NZ_AP024907.1"/>
</dbReference>
<protein>
    <recommendedName>
        <fullName evidence="7 16">Aconitate hydratase B</fullName>
        <ecNumber evidence="5 16">4.2.1.3</ecNumber>
        <ecNumber evidence="6 16">4.2.1.99</ecNumber>
    </recommendedName>
    <alternativeName>
        <fullName evidence="16">2-methylisocitrate dehydratase</fullName>
    </alternativeName>
</protein>
<evidence type="ECO:0000256" key="1">
    <source>
        <dbReference type="ARBA" id="ARBA00000118"/>
    </source>
</evidence>
<dbReference type="Gene3D" id="1.25.40.310">
    <property type="entry name" value="Aconitate B, HEAT-like domain"/>
    <property type="match status" value="1"/>
</dbReference>
<keyword evidence="11" id="KW-0694">RNA-binding</keyword>
<comment type="cofactor">
    <cofactor evidence="17">
        <name>[4Fe-4S] cluster</name>
        <dbReference type="ChEBI" id="CHEBI:49883"/>
    </cofactor>
    <text evidence="17">Binds 1 [4Fe-4S] cluster per subunit.</text>
</comment>
<feature type="binding site" evidence="18">
    <location>
        <position position="790"/>
    </location>
    <ligand>
        <name>substrate</name>
    </ligand>
</feature>
<dbReference type="EMBL" id="FSSB01000018">
    <property type="protein sequence ID" value="SIO95419.1"/>
    <property type="molecule type" value="Genomic_DNA"/>
</dbReference>
<evidence type="ECO:0000256" key="7">
    <source>
        <dbReference type="ARBA" id="ARBA00019379"/>
    </source>
</evidence>
<dbReference type="GO" id="GO:0005829">
    <property type="term" value="C:cytosol"/>
    <property type="evidence" value="ECO:0007669"/>
    <property type="project" value="InterPro"/>
</dbReference>
<dbReference type="CDD" id="cd01576">
    <property type="entry name" value="AcnB_Swivel"/>
    <property type="match status" value="1"/>
</dbReference>
<keyword evidence="10 17" id="KW-0479">Metal-binding</keyword>
<evidence type="ECO:0000259" key="20">
    <source>
        <dbReference type="Pfam" id="PF06434"/>
    </source>
</evidence>
<feature type="binding site" evidence="18">
    <location>
        <begin position="248"/>
        <end position="250"/>
    </location>
    <ligand>
        <name>substrate</name>
    </ligand>
</feature>
<feature type="domain" description="Aconitase/3-isopropylmalate dehydratase large subunit alpha/beta/alpha" evidence="19">
    <location>
        <begin position="458"/>
        <end position="817"/>
    </location>
</feature>
<dbReference type="InterPro" id="IPR015933">
    <property type="entry name" value="Aconitase_B_HEAT-like_dom"/>
</dbReference>
<evidence type="ECO:0000256" key="13">
    <source>
        <dbReference type="ARBA" id="ARBA00023014"/>
    </source>
</evidence>
<dbReference type="GO" id="GO:0003723">
    <property type="term" value="F:RNA binding"/>
    <property type="evidence" value="ECO:0007669"/>
    <property type="project" value="UniProtKB-KW"/>
</dbReference>
<dbReference type="InterPro" id="IPR015928">
    <property type="entry name" value="Aconitase/3IPM_dehydase_swvl"/>
</dbReference>
<evidence type="ECO:0000256" key="8">
    <source>
        <dbReference type="ARBA" id="ARBA00022485"/>
    </source>
</evidence>
<dbReference type="Gene3D" id="3.20.19.10">
    <property type="entry name" value="Aconitase, domain 4"/>
    <property type="match status" value="1"/>
</dbReference>
<dbReference type="Gene3D" id="3.40.1060.10">
    <property type="entry name" value="Aconitase, Domain 2"/>
    <property type="match status" value="1"/>
</dbReference>
<dbReference type="InterPro" id="IPR018136">
    <property type="entry name" value="Aconitase_4Fe-4S_BS"/>
</dbReference>
<feature type="binding site" evidence="17">
    <location>
        <position position="771"/>
    </location>
    <ligand>
        <name>[4Fe-4S] cluster</name>
        <dbReference type="ChEBI" id="CHEBI:49883"/>
    </ligand>
</feature>
<dbReference type="PROSITE" id="PS00450">
    <property type="entry name" value="ACONITASE_1"/>
    <property type="match status" value="1"/>
</dbReference>
<sequence length="867" mass="94087">MKRIYQQYLDKCEERAAQGVVKPALTAEEVQACFALLQSEADSALFAEILDLLKNHTPAGVDDAAKVKAEILGQIALGTLSVAAISPREATRMLGSMMGGYCVDKLILLLDDDQLAEEAANQLKNMLLVYEKSDDIVAKAREGNPYAKQVVDSWAQEEWLSRQSSVAECLTMTVFKVTGESTTDDFSPAPNAWSRPDIPLHALSMYKNARDGIQPDQDGERGPVSLINELKQHGHPICFVGDVVGTGSSRKSAANSLIWYIGHDIPCVPNKRRGGVVLGGKIAPIFFNTLEDSGAMPIEVDVSNINMGDVIDIYPYQGLIKRHDSDEVLAEFTLKHDAILAQVRAGGRIPYLIGKSLTERVRQALGLAEDNTKAGSVDQPFTLAQKIVGKACGVAGVQPGMFCTPKVTTVGSQDTTGAMTRDEIKDLACMKFSADLVMQSFCHTNAYPRMIDSQLHATLPEFFESRGGVALRPGDGVIHSWLNRMLVPDTLGTGGDSHTRFPMGISFPAGSGLVAYAAATGTMPIDMPESVLVKFKGEMKSGITLRDLVHAIPYFARKQGLLTIEKANKVNVFSGRIIEIQGLESLSVDQAFELADATAERSAAATTIALAQEQVIKNVRSNVTLLEWMIGQNYGHRETLQSRVDALKTWLEKPTLLAADPDAEYAATLEIDLAEIDEPILCCPNDPDDARQLSEVAGTNIDEVFIGSCMTNIGHFRAVGKLLDKLPDLTHSALWIAPPTKMDAAQLRKEGILNTYIRARARVEEPGCSLCMGNQAQVREGATAVSTSTRNFPNRLGQGSKVFLASAELAAVTAILGYLPSVDEYRSRVSVLSEDQDSLYQELLFDQDVAYQTVADQTESRIAVVSC</sequence>
<feature type="binding site" evidence="18">
    <location>
        <position position="497"/>
    </location>
    <ligand>
        <name>substrate</name>
    </ligand>
</feature>
<dbReference type="FunFam" id="3.20.19.10:FF:000004">
    <property type="entry name" value="Aconitate hydratase B"/>
    <property type="match status" value="1"/>
</dbReference>
<dbReference type="GO" id="GO:0047456">
    <property type="term" value="F:2-methylisocitrate dehydratase activity"/>
    <property type="evidence" value="ECO:0007669"/>
    <property type="project" value="UniProtKB-EC"/>
</dbReference>
<feature type="binding site" evidence="18">
    <location>
        <begin position="413"/>
        <end position="415"/>
    </location>
    <ligand>
        <name>substrate</name>
    </ligand>
</feature>
<name>A0A1N6M7L0_9VIBR</name>
<dbReference type="SUPFAM" id="SSF74778">
    <property type="entry name" value="Aconitase B, N-terminal domain"/>
    <property type="match status" value="1"/>
</dbReference>
<keyword evidence="14 16" id="KW-0456">Lyase</keyword>
<dbReference type="InterPro" id="IPR036008">
    <property type="entry name" value="Aconitase_4Fe-4S_dom"/>
</dbReference>
<evidence type="ECO:0000256" key="2">
    <source>
        <dbReference type="ARBA" id="ARBA00004717"/>
    </source>
</evidence>
<feature type="binding site" evidence="17">
    <location>
        <position position="768"/>
    </location>
    <ligand>
        <name>[4Fe-4S] cluster</name>
        <dbReference type="ChEBI" id="CHEBI:49883"/>
    </ligand>
</feature>
<evidence type="ECO:0000256" key="11">
    <source>
        <dbReference type="ARBA" id="ARBA00022884"/>
    </source>
</evidence>
<comment type="similarity">
    <text evidence="4 16">Belongs to the aconitase/IPM isomerase family.</text>
</comment>
<comment type="catalytic activity">
    <reaction evidence="15 16">
        <text>citrate = D-threo-isocitrate</text>
        <dbReference type="Rhea" id="RHEA:10336"/>
        <dbReference type="ChEBI" id="CHEBI:15562"/>
        <dbReference type="ChEBI" id="CHEBI:16947"/>
        <dbReference type="EC" id="4.2.1.3"/>
    </reaction>
</comment>
<reference evidence="22 23" key="1">
    <citation type="submission" date="2016-12" db="EMBL/GenBank/DDBJ databases">
        <authorList>
            <person name="Song W.-J."/>
            <person name="Kurnit D.M."/>
        </authorList>
    </citation>
    <scope>NUCLEOTIDE SEQUENCE [LARGE SCALE GENOMIC DNA]</scope>
    <source>
        <strain evidence="22 23">CECT 9026</strain>
    </source>
</reference>
<dbReference type="OrthoDB" id="9764318at2"/>
<dbReference type="GO" id="GO:0006099">
    <property type="term" value="P:tricarboxylic acid cycle"/>
    <property type="evidence" value="ECO:0007669"/>
    <property type="project" value="UniProtKB-UniPathway"/>
</dbReference>
<evidence type="ECO:0000256" key="9">
    <source>
        <dbReference type="ARBA" id="ARBA00022532"/>
    </source>
</evidence>
<dbReference type="Pfam" id="PF06434">
    <property type="entry name" value="Aconitase_2_N"/>
    <property type="match status" value="1"/>
</dbReference>
<evidence type="ECO:0000256" key="6">
    <source>
        <dbReference type="ARBA" id="ARBA00013250"/>
    </source>
</evidence>
<feature type="domain" description="Aconitase B swivel" evidence="20">
    <location>
        <begin position="172"/>
        <end position="371"/>
    </location>
</feature>
<evidence type="ECO:0000256" key="16">
    <source>
        <dbReference type="PIRNR" id="PIRNR036687"/>
    </source>
</evidence>
<evidence type="ECO:0000259" key="19">
    <source>
        <dbReference type="Pfam" id="PF00330"/>
    </source>
</evidence>
<dbReference type="InterPro" id="IPR001030">
    <property type="entry name" value="Acoase/IPM_deHydtase_lsu_aba"/>
</dbReference>
<evidence type="ECO:0000313" key="23">
    <source>
        <dbReference type="Proteomes" id="UP000184774"/>
    </source>
</evidence>
<dbReference type="GO" id="GO:0046872">
    <property type="term" value="F:metal ion binding"/>
    <property type="evidence" value="ECO:0007669"/>
    <property type="project" value="UniProtKB-KW"/>
</dbReference>
<dbReference type="InterPro" id="IPR004406">
    <property type="entry name" value="Aconitase_B"/>
</dbReference>
<evidence type="ECO:0000256" key="4">
    <source>
        <dbReference type="ARBA" id="ARBA00007185"/>
    </source>
</evidence>
<comment type="pathway">
    <text evidence="2 16">Carbohydrate metabolism; tricarboxylic acid cycle; isocitrate from oxaloacetate: step 2/2.</text>
</comment>
<evidence type="ECO:0000256" key="14">
    <source>
        <dbReference type="ARBA" id="ARBA00023239"/>
    </source>
</evidence>
<evidence type="ECO:0000256" key="17">
    <source>
        <dbReference type="PIRSR" id="PIRSR036687-1"/>
    </source>
</evidence>
<comment type="pathway">
    <text evidence="3">Organic acid metabolism; propanoate degradation.</text>
</comment>
<dbReference type="SUPFAM" id="SSF52016">
    <property type="entry name" value="LeuD/IlvD-like"/>
    <property type="match status" value="1"/>
</dbReference>
<dbReference type="EC" id="4.2.1.3" evidence="5 16"/>
<dbReference type="Proteomes" id="UP000184774">
    <property type="component" value="Unassembled WGS sequence"/>
</dbReference>
<evidence type="ECO:0000256" key="10">
    <source>
        <dbReference type="ARBA" id="ARBA00022723"/>
    </source>
</evidence>
<dbReference type="PANTHER" id="PTHR43160">
    <property type="entry name" value="ACONITATE HYDRATASE B"/>
    <property type="match status" value="1"/>
</dbReference>
<comment type="catalytic activity">
    <reaction evidence="1 16">
        <text>(2S,3R)-3-hydroxybutane-1,2,3-tricarboxylate = 2-methyl-cis-aconitate + H2O</text>
        <dbReference type="Rhea" id="RHEA:17941"/>
        <dbReference type="ChEBI" id="CHEBI:15377"/>
        <dbReference type="ChEBI" id="CHEBI:57429"/>
        <dbReference type="ChEBI" id="CHEBI:57872"/>
        <dbReference type="EC" id="4.2.1.99"/>
    </reaction>
</comment>
<dbReference type="InterPro" id="IPR015932">
    <property type="entry name" value="Aconitase_dom2"/>
</dbReference>
<dbReference type="PANTHER" id="PTHR43160:SF4">
    <property type="entry name" value="ACONITATE HYDRATASE B"/>
    <property type="match status" value="1"/>
</dbReference>
<keyword evidence="9 16" id="KW-0816">Tricarboxylic acid cycle</keyword>
<evidence type="ECO:0000256" key="5">
    <source>
        <dbReference type="ARBA" id="ARBA00012926"/>
    </source>
</evidence>
<evidence type="ECO:0000256" key="3">
    <source>
        <dbReference type="ARBA" id="ARBA00005026"/>
    </source>
</evidence>
<dbReference type="Pfam" id="PF11791">
    <property type="entry name" value="Aconitase_B_N"/>
    <property type="match status" value="1"/>
</dbReference>
<dbReference type="GO" id="GO:0003994">
    <property type="term" value="F:aconitate hydratase activity"/>
    <property type="evidence" value="ECO:0007669"/>
    <property type="project" value="UniProtKB-EC"/>
</dbReference>
<evidence type="ECO:0000313" key="22">
    <source>
        <dbReference type="EMBL" id="SIO95419.1"/>
    </source>
</evidence>
<dbReference type="Gene3D" id="3.30.499.10">
    <property type="entry name" value="Aconitase, domain 3"/>
    <property type="match status" value="2"/>
</dbReference>
<keyword evidence="13 17" id="KW-0411">Iron-sulfur</keyword>
<organism evidence="22 23">
    <name type="scientific">Vibrio spartinae</name>
    <dbReference type="NCBI Taxonomy" id="1918945"/>
    <lineage>
        <taxon>Bacteria</taxon>
        <taxon>Pseudomonadati</taxon>
        <taxon>Pseudomonadota</taxon>
        <taxon>Gammaproteobacteria</taxon>
        <taxon>Vibrionales</taxon>
        <taxon>Vibrionaceae</taxon>
        <taxon>Vibrio</taxon>
    </lineage>
</organism>
<dbReference type="EC" id="4.2.1.99" evidence="6 16"/>
<evidence type="ECO:0000256" key="15">
    <source>
        <dbReference type="ARBA" id="ARBA00023501"/>
    </source>
</evidence>
<dbReference type="PIRSF" id="PIRSF036687">
    <property type="entry name" value="AcnB"/>
    <property type="match status" value="1"/>
</dbReference>
<feature type="binding site" evidence="18">
    <location>
        <position position="795"/>
    </location>
    <ligand>
        <name>substrate</name>
    </ligand>
</feature>
<dbReference type="UniPathway" id="UPA00946"/>
<evidence type="ECO:0000256" key="18">
    <source>
        <dbReference type="PIRSR" id="PIRSR036687-2"/>
    </source>
</evidence>